<keyword evidence="4 8" id="KW-0418">Kinase</keyword>
<dbReference type="EMBL" id="CP012643">
    <property type="protein sequence ID" value="ALI99124.1"/>
    <property type="molecule type" value="Genomic_DNA"/>
</dbReference>
<proteinExistence type="inferred from homology"/>
<evidence type="ECO:0000259" key="7">
    <source>
        <dbReference type="Pfam" id="PF00294"/>
    </source>
</evidence>
<dbReference type="InterPro" id="IPR017583">
    <property type="entry name" value="Tagatose/fructose_Pkinase"/>
</dbReference>
<name>A0A0P0CPD4_9BACT</name>
<keyword evidence="3" id="KW-0547">Nucleotide-binding</keyword>
<dbReference type="STRING" id="512763.DC20_09240"/>
<dbReference type="Gene3D" id="3.40.1190.20">
    <property type="match status" value="1"/>
</dbReference>
<dbReference type="InterPro" id="IPR011611">
    <property type="entry name" value="PfkB_dom"/>
</dbReference>
<dbReference type="GO" id="GO:0003872">
    <property type="term" value="F:6-phosphofructokinase activity"/>
    <property type="evidence" value="ECO:0007669"/>
    <property type="project" value="TreeGrafter"/>
</dbReference>
<dbReference type="Proteomes" id="UP000061382">
    <property type="component" value="Chromosome"/>
</dbReference>
<sequence>MKIITITINPALDKSTRVQKLAPEKKLRCEAPTYEPGGGGINVSRAIKKLGGESCAWYLSGGAAGRRIGQLLEEEGVDFKEFRCENWTRENLMVFETASGEQFRFGMPGPQVSEPEWRQILQALEEIKDVPEFVVASGSISPGIPDDFYAQIAEIAVKKGFKLIVDTSAEALTKAAGEGIYLLKPNLNELAALAGKEKISAKEQEALAQQVIQEGKSQVLVVSLGPRGAMLATKDGFDYITPPTVKQDSAVGAGDSMVGGMVLKLTEGWSWPDVVRYGVATGTATTMTPGSELCRLSDVEEIYEWIQKHSAPVALLNKE</sequence>
<keyword evidence="5" id="KW-0067">ATP-binding</keyword>
<evidence type="ECO:0000256" key="6">
    <source>
        <dbReference type="PIRNR" id="PIRNR000535"/>
    </source>
</evidence>
<dbReference type="RefSeq" id="WP_062543572.1">
    <property type="nucleotide sequence ID" value="NZ_CP012643.1"/>
</dbReference>
<dbReference type="InterPro" id="IPR002173">
    <property type="entry name" value="Carboh/pur_kinase_PfkB_CS"/>
</dbReference>
<comment type="similarity">
    <text evidence="1">Belongs to the carbohydrate kinase PfkB family.</text>
</comment>
<dbReference type="PANTHER" id="PTHR46566:SF2">
    <property type="entry name" value="ATP-DEPENDENT 6-PHOSPHOFRUCTOKINASE ISOZYME 2"/>
    <property type="match status" value="1"/>
</dbReference>
<dbReference type="OrthoDB" id="9801219at2"/>
<reference evidence="8 9" key="1">
    <citation type="submission" date="2015-08" db="EMBL/GenBank/DDBJ databases">
        <title>Complete genome sequence of Rufibacter tibetensis strain 1351t, a radiation-resistant bacterium from tibet plateau.</title>
        <authorList>
            <person name="Dai J."/>
        </authorList>
    </citation>
    <scope>NUCLEOTIDE SEQUENCE [LARGE SCALE GENOMIC DNA]</scope>
    <source>
        <strain evidence="8 9">1351</strain>
    </source>
</reference>
<keyword evidence="9" id="KW-1185">Reference proteome</keyword>
<accession>A0A0P0CPD4</accession>
<dbReference type="PIRSF" id="PIRSF000535">
    <property type="entry name" value="1PFK/6PFK/LacC"/>
    <property type="match status" value="1"/>
</dbReference>
<dbReference type="FunFam" id="3.40.1190.20:FF:000001">
    <property type="entry name" value="Phosphofructokinase"/>
    <property type="match status" value="1"/>
</dbReference>
<gene>
    <name evidence="8" type="ORF">DC20_09240</name>
</gene>
<dbReference type="KEGG" id="rti:DC20_09240"/>
<evidence type="ECO:0000256" key="5">
    <source>
        <dbReference type="ARBA" id="ARBA00022840"/>
    </source>
</evidence>
<dbReference type="InterPro" id="IPR029056">
    <property type="entry name" value="Ribokinase-like"/>
</dbReference>
<dbReference type="Pfam" id="PF00294">
    <property type="entry name" value="PfkB"/>
    <property type="match status" value="1"/>
</dbReference>
<evidence type="ECO:0000256" key="4">
    <source>
        <dbReference type="ARBA" id="ARBA00022777"/>
    </source>
</evidence>
<feature type="domain" description="Carbohydrate kinase PfkB" evidence="7">
    <location>
        <begin position="17"/>
        <end position="293"/>
    </location>
</feature>
<evidence type="ECO:0000256" key="1">
    <source>
        <dbReference type="ARBA" id="ARBA00010688"/>
    </source>
</evidence>
<evidence type="ECO:0000256" key="3">
    <source>
        <dbReference type="ARBA" id="ARBA00022741"/>
    </source>
</evidence>
<evidence type="ECO:0000313" key="9">
    <source>
        <dbReference type="Proteomes" id="UP000061382"/>
    </source>
</evidence>
<keyword evidence="2 6" id="KW-0808">Transferase</keyword>
<protein>
    <submittedName>
        <fullName evidence="8">Phosphofructokinase</fullName>
    </submittedName>
</protein>
<evidence type="ECO:0000313" key="8">
    <source>
        <dbReference type="EMBL" id="ALI99124.1"/>
    </source>
</evidence>
<dbReference type="GO" id="GO:0005829">
    <property type="term" value="C:cytosol"/>
    <property type="evidence" value="ECO:0007669"/>
    <property type="project" value="TreeGrafter"/>
</dbReference>
<evidence type="ECO:0000256" key="2">
    <source>
        <dbReference type="ARBA" id="ARBA00022679"/>
    </source>
</evidence>
<dbReference type="CDD" id="cd01164">
    <property type="entry name" value="FruK_PfkB_like"/>
    <property type="match status" value="1"/>
</dbReference>
<dbReference type="GO" id="GO:0005524">
    <property type="term" value="F:ATP binding"/>
    <property type="evidence" value="ECO:0007669"/>
    <property type="project" value="UniProtKB-KW"/>
</dbReference>
<dbReference type="SUPFAM" id="SSF53613">
    <property type="entry name" value="Ribokinase-like"/>
    <property type="match status" value="1"/>
</dbReference>
<dbReference type="NCBIfam" id="TIGR03168">
    <property type="entry name" value="1-PFK"/>
    <property type="match status" value="1"/>
</dbReference>
<dbReference type="PROSITE" id="PS00583">
    <property type="entry name" value="PFKB_KINASES_1"/>
    <property type="match status" value="1"/>
</dbReference>
<organism evidence="8 9">
    <name type="scientific">Rufibacter tibetensis</name>
    <dbReference type="NCBI Taxonomy" id="512763"/>
    <lineage>
        <taxon>Bacteria</taxon>
        <taxon>Pseudomonadati</taxon>
        <taxon>Bacteroidota</taxon>
        <taxon>Cytophagia</taxon>
        <taxon>Cytophagales</taxon>
        <taxon>Hymenobacteraceae</taxon>
        <taxon>Rufibacter</taxon>
    </lineage>
</organism>
<dbReference type="PANTHER" id="PTHR46566">
    <property type="entry name" value="1-PHOSPHOFRUCTOKINASE-RELATED"/>
    <property type="match status" value="1"/>
</dbReference>
<dbReference type="PATRIC" id="fig|512763.3.peg.2039"/>
<dbReference type="AlphaFoldDB" id="A0A0P0CPD4"/>